<organism evidence="5 6">
    <name type="scientific">Aedoeadaptatus acetigenes</name>
    <dbReference type="NCBI Taxonomy" id="2981723"/>
    <lineage>
        <taxon>Bacteria</taxon>
        <taxon>Bacillati</taxon>
        <taxon>Bacillota</taxon>
        <taxon>Tissierellia</taxon>
        <taxon>Tissierellales</taxon>
        <taxon>Peptoniphilaceae</taxon>
        <taxon>Aedoeadaptatus</taxon>
    </lineage>
</organism>
<keyword evidence="2" id="KW-0408">Iron</keyword>
<feature type="domain" description="4Fe-4S ferredoxin-type" evidence="4">
    <location>
        <begin position="176"/>
        <end position="204"/>
    </location>
</feature>
<evidence type="ECO:0000256" key="3">
    <source>
        <dbReference type="ARBA" id="ARBA00023014"/>
    </source>
</evidence>
<dbReference type="NCBIfam" id="NF038196">
    <property type="entry name" value="ferrodoxin_EFR1"/>
    <property type="match status" value="1"/>
</dbReference>
<dbReference type="InterPro" id="IPR029039">
    <property type="entry name" value="Flavoprotein-like_sf"/>
</dbReference>
<dbReference type="Pfam" id="PF12724">
    <property type="entry name" value="Flavodoxin_5"/>
    <property type="match status" value="1"/>
</dbReference>
<evidence type="ECO:0000256" key="2">
    <source>
        <dbReference type="ARBA" id="ARBA00023004"/>
    </source>
</evidence>
<keyword evidence="6" id="KW-1185">Reference proteome</keyword>
<dbReference type="Gene3D" id="3.30.70.20">
    <property type="match status" value="1"/>
</dbReference>
<evidence type="ECO:0000256" key="1">
    <source>
        <dbReference type="ARBA" id="ARBA00022723"/>
    </source>
</evidence>
<dbReference type="Pfam" id="PF00037">
    <property type="entry name" value="Fer4"/>
    <property type="match status" value="1"/>
</dbReference>
<comment type="caution">
    <text evidence="5">The sequence shown here is derived from an EMBL/GenBank/DDBJ whole genome shotgun (WGS) entry which is preliminary data.</text>
</comment>
<dbReference type="Proteomes" id="UP001481872">
    <property type="component" value="Unassembled WGS sequence"/>
</dbReference>
<dbReference type="InterPro" id="IPR017900">
    <property type="entry name" value="4Fe4S_Fe_S_CS"/>
</dbReference>
<reference evidence="5 6" key="1">
    <citation type="submission" date="2024-04" db="EMBL/GenBank/DDBJ databases">
        <title>Human intestinal bacterial collection.</title>
        <authorList>
            <person name="Pauvert C."/>
            <person name="Hitch T.C.A."/>
            <person name="Clavel T."/>
        </authorList>
    </citation>
    <scope>NUCLEOTIDE SEQUENCE [LARGE SCALE GENOMIC DNA]</scope>
    <source>
        <strain evidence="5 6">CLA-SR-H026</strain>
    </source>
</reference>
<dbReference type="RefSeq" id="WP_349054623.1">
    <property type="nucleotide sequence ID" value="NZ_JBBNPS010000038.1"/>
</dbReference>
<evidence type="ECO:0000259" key="4">
    <source>
        <dbReference type="PROSITE" id="PS51379"/>
    </source>
</evidence>
<dbReference type="PROSITE" id="PS00198">
    <property type="entry name" value="4FE4S_FER_1"/>
    <property type="match status" value="1"/>
</dbReference>
<dbReference type="Gene3D" id="3.40.50.360">
    <property type="match status" value="1"/>
</dbReference>
<gene>
    <name evidence="5" type="ORF">AAA081_08610</name>
</gene>
<dbReference type="InterPro" id="IPR017896">
    <property type="entry name" value="4Fe4S_Fe-S-bd"/>
</dbReference>
<name>A0ABV1JAX5_9FIRM</name>
<accession>A0ABV1JAX5</accession>
<dbReference type="PROSITE" id="PS51379">
    <property type="entry name" value="4FE4S_FER_2"/>
    <property type="match status" value="2"/>
</dbReference>
<keyword evidence="3" id="KW-0411">Iron-sulfur</keyword>
<evidence type="ECO:0000313" key="5">
    <source>
        <dbReference type="EMBL" id="MEQ3354352.1"/>
    </source>
</evidence>
<protein>
    <submittedName>
        <fullName evidence="5">EFR1 family ferrodoxin</fullName>
    </submittedName>
</protein>
<proteinExistence type="predicted"/>
<dbReference type="SUPFAM" id="SSF54862">
    <property type="entry name" value="4Fe-4S ferredoxins"/>
    <property type="match status" value="1"/>
</dbReference>
<evidence type="ECO:0000313" key="6">
    <source>
        <dbReference type="Proteomes" id="UP001481872"/>
    </source>
</evidence>
<dbReference type="InterPro" id="IPR047964">
    <property type="entry name" value="EFR1-like"/>
</dbReference>
<sequence>MIYYYSGTGNSAYVARKLADKFGVDVVNIGERIKTGVMDAIKDDTVILVTPTYCWRVPRIVEDYWNQIEVEANTLYLVMTCGSGIGGAPVYEEKMAREKNLAYGGAFEVIMPENYIAMFDAPKTAEARAIIAKADKKIDEIADRIAAKKAGAKGAGILGRLITSINGAYYALFVKAKPFYTKDNCISCGECERRCILANVKLEEGRPVWYDRCTHCMACMNYCPVEAIEYGKKTAGKFRYTLEKVVEK</sequence>
<keyword evidence="1" id="KW-0479">Metal-binding</keyword>
<dbReference type="InterPro" id="IPR026816">
    <property type="entry name" value="Flavodoxin_dom"/>
</dbReference>
<dbReference type="EMBL" id="JBBNPS010000038">
    <property type="protein sequence ID" value="MEQ3354352.1"/>
    <property type="molecule type" value="Genomic_DNA"/>
</dbReference>
<dbReference type="SUPFAM" id="SSF52218">
    <property type="entry name" value="Flavoproteins"/>
    <property type="match status" value="1"/>
</dbReference>
<feature type="domain" description="4Fe-4S ferredoxin-type" evidence="4">
    <location>
        <begin position="205"/>
        <end position="233"/>
    </location>
</feature>